<evidence type="ECO:0000313" key="3">
    <source>
        <dbReference type="Proteomes" id="UP000008493"/>
    </source>
</evidence>
<dbReference type="AlphaFoldDB" id="K5XMI2"/>
<organism evidence="2 3">
    <name type="scientific">Agaricus bisporus var. burnettii (strain JB137-S8 / ATCC MYA-4627 / FGSC 10392)</name>
    <name type="common">White button mushroom</name>
    <dbReference type="NCBI Taxonomy" id="597362"/>
    <lineage>
        <taxon>Eukaryota</taxon>
        <taxon>Fungi</taxon>
        <taxon>Dikarya</taxon>
        <taxon>Basidiomycota</taxon>
        <taxon>Agaricomycotina</taxon>
        <taxon>Agaricomycetes</taxon>
        <taxon>Agaricomycetidae</taxon>
        <taxon>Agaricales</taxon>
        <taxon>Agaricineae</taxon>
        <taxon>Agaricaceae</taxon>
        <taxon>Agaricus</taxon>
    </lineage>
</organism>
<dbReference type="EMBL" id="JH971408">
    <property type="protein sequence ID" value="EKM75795.1"/>
    <property type="molecule type" value="Genomic_DNA"/>
</dbReference>
<accession>K5XMI2</accession>
<feature type="region of interest" description="Disordered" evidence="1">
    <location>
        <begin position="1"/>
        <end position="36"/>
    </location>
</feature>
<dbReference type="Proteomes" id="UP000008493">
    <property type="component" value="Unassembled WGS sequence"/>
</dbReference>
<proteinExistence type="predicted"/>
<feature type="compositionally biased region" description="Basic and acidic residues" evidence="1">
    <location>
        <begin position="747"/>
        <end position="782"/>
    </location>
</feature>
<feature type="compositionally biased region" description="Low complexity" evidence="1">
    <location>
        <begin position="17"/>
        <end position="26"/>
    </location>
</feature>
<evidence type="ECO:0000313" key="2">
    <source>
        <dbReference type="EMBL" id="EKM75795.1"/>
    </source>
</evidence>
<dbReference type="GeneID" id="18824982"/>
<reference evidence="3" key="1">
    <citation type="journal article" date="2012" name="Proc. Natl. Acad. Sci. U.S.A.">
        <title>Genome sequence of the button mushroom Agaricus bisporus reveals mechanisms governing adaptation to a humic-rich ecological niche.</title>
        <authorList>
            <person name="Morin E."/>
            <person name="Kohler A."/>
            <person name="Baker A.R."/>
            <person name="Foulongne-Oriol M."/>
            <person name="Lombard V."/>
            <person name="Nagy L.G."/>
            <person name="Ohm R.A."/>
            <person name="Patyshakuliyeva A."/>
            <person name="Brun A."/>
            <person name="Aerts A.L."/>
            <person name="Bailey A.M."/>
            <person name="Billette C."/>
            <person name="Coutinho P.M."/>
            <person name="Deakin G."/>
            <person name="Doddapaneni H."/>
            <person name="Floudas D."/>
            <person name="Grimwood J."/>
            <person name="Hilden K."/>
            <person name="Kuees U."/>
            <person name="LaButti K.M."/>
            <person name="Lapidus A."/>
            <person name="Lindquist E.A."/>
            <person name="Lucas S.M."/>
            <person name="Murat C."/>
            <person name="Riley R.W."/>
            <person name="Salamov A.A."/>
            <person name="Schmutz J."/>
            <person name="Subramanian V."/>
            <person name="Woesten H.A.B."/>
            <person name="Xu J."/>
            <person name="Eastwood D.C."/>
            <person name="Foster G.D."/>
            <person name="Sonnenberg A.S."/>
            <person name="Cullen D."/>
            <person name="de Vries R.P."/>
            <person name="Lundell T."/>
            <person name="Hibbett D.S."/>
            <person name="Henrissat B."/>
            <person name="Burton K.S."/>
            <person name="Kerrigan R.W."/>
            <person name="Challen M.P."/>
            <person name="Grigoriev I.V."/>
            <person name="Martin F."/>
        </authorList>
    </citation>
    <scope>NUCLEOTIDE SEQUENCE [LARGE SCALE GENOMIC DNA]</scope>
    <source>
        <strain evidence="3">JB137-S8 / ATCC MYA-4627 / FGSC 10392</strain>
    </source>
</reference>
<dbReference type="HOGENOM" id="CLU_004932_0_0_1"/>
<dbReference type="OrthoDB" id="3258279at2759"/>
<dbReference type="OMA" id="AVEMGDH"/>
<feature type="compositionally biased region" description="Acidic residues" evidence="1">
    <location>
        <begin position="271"/>
        <end position="282"/>
    </location>
</feature>
<feature type="region of interest" description="Disordered" evidence="1">
    <location>
        <begin position="151"/>
        <end position="178"/>
    </location>
</feature>
<name>K5XMI2_AGABU</name>
<dbReference type="KEGG" id="abp:AGABI1DRAFT116131"/>
<feature type="region of interest" description="Disordered" evidence="1">
    <location>
        <begin position="183"/>
        <end position="202"/>
    </location>
</feature>
<feature type="region of interest" description="Disordered" evidence="1">
    <location>
        <begin position="727"/>
        <end position="797"/>
    </location>
</feature>
<sequence>MPDIDLTAPMPPPSPGDDPLLLTSSPTKPRGPAFSESDLFDIYKDNTVTAPTRRTVSPAFIKKLRFDDLPPSSPPQENVDMPLFDLDAWTDSDEDELPILSEGQSDYTGKWQDVMVRTKVADPPNMSKEDKWPFPLSLEKAPPFALVHKEDDVEPDPFDFSGIPDGEAEGDSDAVEMGDHVEVEASEGAVEMGDHVEVETSEPLQEDAYVEAAVEMSEDAFHNEAAVEPSEPPSEDAFETGNQNEPSEPLSEQQTPEPESSEPHTSHVPTAEEDDNSTDDEPDIVKITSADPRAAARAAAILKQHNYDCFTRRELKKKYSDTMRRRSSAPFELARAVFEGGVRKRRRTIGVRGEDVFIPGSPATTLPKLLKEVELEVSMLQSPITDHNPFTTPLPNRHSSFLGLTPKVPMTPGETCYDPLTGERMWTKEEWKRLDACFTDERLEVGARLGLVEEEGLASVDLVDLEHVLRRFVDWMGGEEAVAEYGPEWSRENLMQRTRALRRKQRNGKVAPPTTLPASPWSLGSVEVPEFTPIRFKPLRRREWTSHVPEETPSQQAVKPVPPTLLAPRYSHLLEEAISISKEISLSDTLVDDQGHESDDGSPSTLVEEPEFILESSPTLEEEEIQPDTIGKRVKGILFSYLPTLKKSTIRNSKGNEKLGLPLPPQDVLTRLRGPVMTPAREPLPKVKPPKELVQLHQAPPVRTPTSKIEKVVHPKELVELNHVTPKVKEGERRERRRSSGAGSVKELIKGFEDMDKEKEKEIKGEKRGEVRRMKSVGEWKKGANGGGEVKRPVWKF</sequence>
<feature type="compositionally biased region" description="Acidic residues" evidence="1">
    <location>
        <begin position="166"/>
        <end position="176"/>
    </location>
</feature>
<dbReference type="RefSeq" id="XP_007333533.1">
    <property type="nucleotide sequence ID" value="XM_007333471.1"/>
</dbReference>
<evidence type="ECO:0000256" key="1">
    <source>
        <dbReference type="SAM" id="MobiDB-lite"/>
    </source>
</evidence>
<feature type="compositionally biased region" description="Low complexity" evidence="1">
    <location>
        <begin position="245"/>
        <end position="258"/>
    </location>
</feature>
<dbReference type="InParanoid" id="K5XMI2"/>
<dbReference type="eggNOG" id="ENOG502SMQ1">
    <property type="taxonomic scope" value="Eukaryota"/>
</dbReference>
<feature type="region of interest" description="Disordered" evidence="1">
    <location>
        <begin position="222"/>
        <end position="284"/>
    </location>
</feature>
<keyword evidence="3" id="KW-1185">Reference proteome</keyword>
<gene>
    <name evidence="2" type="ORF">AGABI1DRAFT_116131</name>
</gene>
<protein>
    <submittedName>
        <fullName evidence="2">Uncharacterized protein</fullName>
    </submittedName>
</protein>